<dbReference type="Proteomes" id="UP000035680">
    <property type="component" value="Unassembled WGS sequence"/>
</dbReference>
<keyword evidence="1" id="KW-0472">Membrane</keyword>
<evidence type="ECO:0000313" key="3">
    <source>
        <dbReference type="WBParaSite" id="SVE_1058600.1"/>
    </source>
</evidence>
<feature type="transmembrane region" description="Helical" evidence="1">
    <location>
        <begin position="57"/>
        <end position="76"/>
    </location>
</feature>
<dbReference type="PANTHER" id="PTHR34851">
    <property type="entry name" value="PROTEIN CBG05235-RELATED"/>
    <property type="match status" value="1"/>
</dbReference>
<organism evidence="2 3">
    <name type="scientific">Strongyloides venezuelensis</name>
    <name type="common">Threadworm</name>
    <dbReference type="NCBI Taxonomy" id="75913"/>
    <lineage>
        <taxon>Eukaryota</taxon>
        <taxon>Metazoa</taxon>
        <taxon>Ecdysozoa</taxon>
        <taxon>Nematoda</taxon>
        <taxon>Chromadorea</taxon>
        <taxon>Rhabditida</taxon>
        <taxon>Tylenchina</taxon>
        <taxon>Panagrolaimomorpha</taxon>
        <taxon>Strongyloidoidea</taxon>
        <taxon>Strongyloididae</taxon>
        <taxon>Strongyloides</taxon>
    </lineage>
</organism>
<evidence type="ECO:0000313" key="2">
    <source>
        <dbReference type="Proteomes" id="UP000035680"/>
    </source>
</evidence>
<keyword evidence="1" id="KW-0812">Transmembrane</keyword>
<sequence length="217" mass="24708">MLICVLITDLEASMTSPDYPNSTKSSTKIVEINPFCYNDPKYKCLCSKIHIKVGTYFFAYLTILAYIAAAVLAWVFDVQSILCISITILAAIAVVASLLLIYGVKKEKRQLFLPYLIFCVLSIIVLAIFTVLCLVFIINRDNDDVKNFLYPNHSSEKTKKEQHENLLTNLSILITIALLFLFITIWGFFIVFRTYKFIGDILVARKPIRVKENTNSI</sequence>
<name>A0A0K0FNK6_STRVS</name>
<evidence type="ECO:0000256" key="1">
    <source>
        <dbReference type="SAM" id="Phobius"/>
    </source>
</evidence>
<accession>A0A0K0FNK6</accession>
<dbReference type="InterPro" id="IPR056709">
    <property type="entry name" value="DUF7807"/>
</dbReference>
<dbReference type="WBParaSite" id="SVE_1058600.1">
    <property type="protein sequence ID" value="SVE_1058600.1"/>
    <property type="gene ID" value="SVE_1058600"/>
</dbReference>
<proteinExistence type="predicted"/>
<keyword evidence="1" id="KW-1133">Transmembrane helix</keyword>
<feature type="transmembrane region" description="Helical" evidence="1">
    <location>
        <begin position="82"/>
        <end position="103"/>
    </location>
</feature>
<feature type="transmembrane region" description="Helical" evidence="1">
    <location>
        <begin position="115"/>
        <end position="138"/>
    </location>
</feature>
<protein>
    <submittedName>
        <fullName evidence="3">Uncharacterized protein</fullName>
    </submittedName>
</protein>
<feature type="transmembrane region" description="Helical" evidence="1">
    <location>
        <begin position="170"/>
        <end position="192"/>
    </location>
</feature>
<reference evidence="2" key="1">
    <citation type="submission" date="2014-07" db="EMBL/GenBank/DDBJ databases">
        <authorList>
            <person name="Martin A.A"/>
            <person name="De Silva N."/>
        </authorList>
    </citation>
    <scope>NUCLEOTIDE SEQUENCE</scope>
</reference>
<dbReference type="Pfam" id="PF25093">
    <property type="entry name" value="DUF7807"/>
    <property type="match status" value="1"/>
</dbReference>
<keyword evidence="2" id="KW-1185">Reference proteome</keyword>
<reference evidence="3" key="2">
    <citation type="submission" date="2015-08" db="UniProtKB">
        <authorList>
            <consortium name="WormBaseParasite"/>
        </authorList>
    </citation>
    <scope>IDENTIFICATION</scope>
</reference>
<dbReference type="AlphaFoldDB" id="A0A0K0FNK6"/>
<dbReference type="PANTHER" id="PTHR34851:SF5">
    <property type="entry name" value="MARVEL DOMAIN-CONTAINING PROTEIN"/>
    <property type="match status" value="1"/>
</dbReference>